<keyword evidence="2" id="KW-0808">Transferase</keyword>
<dbReference type="PANTHER" id="PTHR33064:SF37">
    <property type="entry name" value="RIBONUCLEASE H"/>
    <property type="match status" value="1"/>
</dbReference>
<evidence type="ECO:0000313" key="3">
    <source>
        <dbReference type="Proteomes" id="UP001458880"/>
    </source>
</evidence>
<dbReference type="InterPro" id="IPR043502">
    <property type="entry name" value="DNA/RNA_pol_sf"/>
</dbReference>
<dbReference type="InterPro" id="IPR051320">
    <property type="entry name" value="Viral_Replic_Matur_Polypro"/>
</dbReference>
<dbReference type="EMBL" id="JASPKY010000530">
    <property type="protein sequence ID" value="KAK9693801.1"/>
    <property type="molecule type" value="Genomic_DNA"/>
</dbReference>
<proteinExistence type="predicted"/>
<evidence type="ECO:0000313" key="2">
    <source>
        <dbReference type="EMBL" id="KAK9693801.1"/>
    </source>
</evidence>
<dbReference type="Proteomes" id="UP001458880">
    <property type="component" value="Unassembled WGS sequence"/>
</dbReference>
<organism evidence="2 3">
    <name type="scientific">Popillia japonica</name>
    <name type="common">Japanese beetle</name>
    <dbReference type="NCBI Taxonomy" id="7064"/>
    <lineage>
        <taxon>Eukaryota</taxon>
        <taxon>Metazoa</taxon>
        <taxon>Ecdysozoa</taxon>
        <taxon>Arthropoda</taxon>
        <taxon>Hexapoda</taxon>
        <taxon>Insecta</taxon>
        <taxon>Pterygota</taxon>
        <taxon>Neoptera</taxon>
        <taxon>Endopterygota</taxon>
        <taxon>Coleoptera</taxon>
        <taxon>Polyphaga</taxon>
        <taxon>Scarabaeiformia</taxon>
        <taxon>Scarabaeidae</taxon>
        <taxon>Rutelinae</taxon>
        <taxon>Popillia</taxon>
    </lineage>
</organism>
<protein>
    <submittedName>
        <fullName evidence="2">Reverse transcriptase (RNA-dependent DNA polymerase)</fullName>
    </submittedName>
</protein>
<dbReference type="PANTHER" id="PTHR33064">
    <property type="entry name" value="POL PROTEIN"/>
    <property type="match status" value="1"/>
</dbReference>
<keyword evidence="2" id="KW-0548">Nucleotidyltransferase</keyword>
<keyword evidence="2" id="KW-0695">RNA-directed DNA polymerase</keyword>
<dbReference type="Gene3D" id="3.10.10.10">
    <property type="entry name" value="HIV Type 1 Reverse Transcriptase, subunit A, domain 1"/>
    <property type="match status" value="1"/>
</dbReference>
<dbReference type="InterPro" id="IPR043128">
    <property type="entry name" value="Rev_trsase/Diguanyl_cyclase"/>
</dbReference>
<keyword evidence="3" id="KW-1185">Reference proteome</keyword>
<sequence length="168" mass="19436">MPLEQELRDKTAFVTADGHYQFTRLPFAIVNGPAVFQRMINRVLGPLRFTVVMAFIYDLLIPSTSIEEGLQNLEEVLKVLQKAKLTLDPNKYSLFCTQVEYLGFKIEAGRIQPRSRKVQCLRDFPESQSIHQVRQFLGLTSYFRRFIRDHGLTAKPSTNLLRKNGMRT</sequence>
<dbReference type="Pfam" id="PF00078">
    <property type="entry name" value="RVT_1"/>
    <property type="match status" value="1"/>
</dbReference>
<accession>A0AAW1IVA9</accession>
<dbReference type="FunFam" id="3.30.70.270:FF:000003">
    <property type="entry name" value="Transposon Ty3-G Gag-Pol polyprotein"/>
    <property type="match status" value="1"/>
</dbReference>
<gene>
    <name evidence="2" type="ORF">QE152_g33948</name>
</gene>
<dbReference type="AlphaFoldDB" id="A0AAW1IVA9"/>
<comment type="caution">
    <text evidence="2">The sequence shown here is derived from an EMBL/GenBank/DDBJ whole genome shotgun (WGS) entry which is preliminary data.</text>
</comment>
<dbReference type="PROSITE" id="PS50878">
    <property type="entry name" value="RT_POL"/>
    <property type="match status" value="1"/>
</dbReference>
<dbReference type="SUPFAM" id="SSF56672">
    <property type="entry name" value="DNA/RNA polymerases"/>
    <property type="match status" value="1"/>
</dbReference>
<name>A0AAW1IVA9_POPJA</name>
<reference evidence="2 3" key="1">
    <citation type="journal article" date="2024" name="BMC Genomics">
        <title>De novo assembly and annotation of Popillia japonica's genome with initial clues to its potential as an invasive pest.</title>
        <authorList>
            <person name="Cucini C."/>
            <person name="Boschi S."/>
            <person name="Funari R."/>
            <person name="Cardaioli E."/>
            <person name="Iannotti N."/>
            <person name="Marturano G."/>
            <person name="Paoli F."/>
            <person name="Bruttini M."/>
            <person name="Carapelli A."/>
            <person name="Frati F."/>
            <person name="Nardi F."/>
        </authorList>
    </citation>
    <scope>NUCLEOTIDE SEQUENCE [LARGE SCALE GENOMIC DNA]</scope>
    <source>
        <strain evidence="2">DMR45628</strain>
    </source>
</reference>
<dbReference type="CDD" id="cd01647">
    <property type="entry name" value="RT_LTR"/>
    <property type="match status" value="1"/>
</dbReference>
<dbReference type="GO" id="GO:0003964">
    <property type="term" value="F:RNA-directed DNA polymerase activity"/>
    <property type="evidence" value="ECO:0007669"/>
    <property type="project" value="UniProtKB-KW"/>
</dbReference>
<feature type="domain" description="Reverse transcriptase" evidence="1">
    <location>
        <begin position="1"/>
        <end position="106"/>
    </location>
</feature>
<dbReference type="Gene3D" id="3.30.70.270">
    <property type="match status" value="2"/>
</dbReference>
<evidence type="ECO:0000259" key="1">
    <source>
        <dbReference type="PROSITE" id="PS50878"/>
    </source>
</evidence>
<dbReference type="InterPro" id="IPR000477">
    <property type="entry name" value="RT_dom"/>
</dbReference>